<gene>
    <name evidence="1" type="ORF">AREALGSMS7_04384</name>
</gene>
<sequence>MITIFKTNIIEEEESRVRQFLNLFKEILKVDFDFEDRDNVLRIETVGNITSHVEIVLNSNGYFCKELL</sequence>
<dbReference type="EMBL" id="CP022515">
    <property type="protein sequence ID" value="ASO07786.1"/>
    <property type="molecule type" value="Genomic_DNA"/>
</dbReference>
<dbReference type="AlphaFoldDB" id="A0A221V339"/>
<dbReference type="KEGG" id="aalg:AREALGSMS7_04384"/>
<dbReference type="STRING" id="616991.GCA_000733925_02596"/>
<reference evidence="1 2" key="1">
    <citation type="submission" date="2017-07" db="EMBL/GenBank/DDBJ databases">
        <title>Genome Sequence of Arenibacter algicola Strain SMS7 Isolated from a culture of the Diatom Skeletonema marinoi.</title>
        <authorList>
            <person name="Topel M."/>
            <person name="Pinder M.I.M."/>
            <person name="Johansson O.N."/>
            <person name="Kourtchenko O."/>
            <person name="Godhe A."/>
            <person name="Clarke A.K."/>
        </authorList>
    </citation>
    <scope>NUCLEOTIDE SEQUENCE [LARGE SCALE GENOMIC DNA]</scope>
    <source>
        <strain evidence="1 2">SMS7</strain>
    </source>
</reference>
<accession>A0A221V339</accession>
<dbReference type="Proteomes" id="UP000204551">
    <property type="component" value="Chromosome"/>
</dbReference>
<evidence type="ECO:0000313" key="1">
    <source>
        <dbReference type="EMBL" id="ASO07786.1"/>
    </source>
</evidence>
<dbReference type="RefSeq" id="WP_157730954.1">
    <property type="nucleotide sequence ID" value="NZ_CP022515.1"/>
</dbReference>
<evidence type="ECO:0000313" key="2">
    <source>
        <dbReference type="Proteomes" id="UP000204551"/>
    </source>
</evidence>
<organism evidence="1 2">
    <name type="scientific">Arenibacter algicola</name>
    <dbReference type="NCBI Taxonomy" id="616991"/>
    <lineage>
        <taxon>Bacteria</taxon>
        <taxon>Pseudomonadati</taxon>
        <taxon>Bacteroidota</taxon>
        <taxon>Flavobacteriia</taxon>
        <taxon>Flavobacteriales</taxon>
        <taxon>Flavobacteriaceae</taxon>
        <taxon>Arenibacter</taxon>
    </lineage>
</organism>
<protein>
    <submittedName>
        <fullName evidence="1">Uncharacterized protein</fullName>
    </submittedName>
</protein>
<name>A0A221V339_9FLAO</name>
<proteinExistence type="predicted"/>